<evidence type="ECO:0000313" key="1">
    <source>
        <dbReference type="EMBL" id="PTW44078.1"/>
    </source>
</evidence>
<reference evidence="1 2" key="1">
    <citation type="submission" date="2018-04" db="EMBL/GenBank/DDBJ databases">
        <title>Genomic Encyclopedia of Type Strains, Phase III (KMG-III): the genomes of soil and plant-associated and newly described type strains.</title>
        <authorList>
            <person name="Whitman W."/>
        </authorList>
    </citation>
    <scope>NUCLEOTIDE SEQUENCE [LARGE SCALE GENOMIC DNA]</scope>
    <source>
        <strain evidence="1 2">MA-olki</strain>
    </source>
</reference>
<comment type="caution">
    <text evidence="1">The sequence shown here is derived from an EMBL/GenBank/DDBJ whole genome shotgun (WGS) entry which is preliminary data.</text>
</comment>
<protein>
    <submittedName>
        <fullName evidence="1">Uncharacterized protein</fullName>
    </submittedName>
</protein>
<accession>A0A2T5TXU3</accession>
<organism evidence="1 2">
    <name type="scientific">Sphingomonas faeni</name>
    <dbReference type="NCBI Taxonomy" id="185950"/>
    <lineage>
        <taxon>Bacteria</taxon>
        <taxon>Pseudomonadati</taxon>
        <taxon>Pseudomonadota</taxon>
        <taxon>Alphaproteobacteria</taxon>
        <taxon>Sphingomonadales</taxon>
        <taxon>Sphingomonadaceae</taxon>
        <taxon>Sphingomonas</taxon>
    </lineage>
</organism>
<proteinExistence type="predicted"/>
<sequence length="411" mass="44305">MTRRALSRPRRSGAEWGVRTALALGAAALAYGSITHTLAYSLRASATQLAHALAPSDGRITALLAEQMSGPEASATDRRQANILASEALREEPTAVPAVSTLGINAQIHGDTAAARRIFAQSDALSRRDVRTRLWAIEDAVGRQDIPETLRNYDIALRTSRAMPDLLFPVLAGAIGDPNIRAGLVKILSSRPLWLPQWIVYISGNGPNARDAVALFRALDQARVPIPYDARSALLRRLVGQGLVEEAWAFYAASTRNADRRMSRDPQFQADHAVPSPFDWTAIQDNSIASSIQRGQRGGIFDFTASAGMGGPMLLQMQMLPPGRYVIEGTSTGIDPSEPSRPYWRLACTSGRELGRVGIPADPAAQGQFRGNFDVPMGCATQYLTLVARASSQTSGVSGQITRAFLHPVKL</sequence>
<dbReference type="EMBL" id="QAYE01000012">
    <property type="protein sequence ID" value="PTW44078.1"/>
    <property type="molecule type" value="Genomic_DNA"/>
</dbReference>
<dbReference type="AlphaFoldDB" id="A0A2T5TXU3"/>
<evidence type="ECO:0000313" key="2">
    <source>
        <dbReference type="Proteomes" id="UP000244013"/>
    </source>
</evidence>
<dbReference type="Proteomes" id="UP000244013">
    <property type="component" value="Unassembled WGS sequence"/>
</dbReference>
<gene>
    <name evidence="1" type="ORF">C8J25_11221</name>
</gene>
<name>A0A2T5TXU3_9SPHN</name>